<organism evidence="2 3">
    <name type="scientific">Tanacetum coccineum</name>
    <dbReference type="NCBI Taxonomy" id="301880"/>
    <lineage>
        <taxon>Eukaryota</taxon>
        <taxon>Viridiplantae</taxon>
        <taxon>Streptophyta</taxon>
        <taxon>Embryophyta</taxon>
        <taxon>Tracheophyta</taxon>
        <taxon>Spermatophyta</taxon>
        <taxon>Magnoliopsida</taxon>
        <taxon>eudicotyledons</taxon>
        <taxon>Gunneridae</taxon>
        <taxon>Pentapetalae</taxon>
        <taxon>asterids</taxon>
        <taxon>campanulids</taxon>
        <taxon>Asterales</taxon>
        <taxon>Asteraceae</taxon>
        <taxon>Asteroideae</taxon>
        <taxon>Anthemideae</taxon>
        <taxon>Anthemidinae</taxon>
        <taxon>Tanacetum</taxon>
    </lineage>
</organism>
<reference evidence="2" key="1">
    <citation type="journal article" date="2022" name="Int. J. Mol. Sci.">
        <title>Draft Genome of Tanacetum Coccineum: Genomic Comparison of Closely Related Tanacetum-Family Plants.</title>
        <authorList>
            <person name="Yamashiro T."/>
            <person name="Shiraishi A."/>
            <person name="Nakayama K."/>
            <person name="Satake H."/>
        </authorList>
    </citation>
    <scope>NUCLEOTIDE SEQUENCE</scope>
</reference>
<keyword evidence="3" id="KW-1185">Reference proteome</keyword>
<feature type="region of interest" description="Disordered" evidence="1">
    <location>
        <begin position="98"/>
        <end position="131"/>
    </location>
</feature>
<dbReference type="EMBL" id="BQNB010009504">
    <property type="protein sequence ID" value="GJS64422.1"/>
    <property type="molecule type" value="Genomic_DNA"/>
</dbReference>
<sequence>MPHSRQRKKCSVYGFLDLELPGEYYKQLVYNFHEENKALKKNKMCGVMEDSSKGYSNYSINQQMVKDLKADLTFVKSKLKVLAINIEIIVISSSSEATSDNQSEGKVTKVNEGSSKRKLPPLGSAERPRPEVTPHVAKILKYGPCPPELLTWYGYVDLDEYLEDTYFRSPEKETDDFDEFPGMTDDSDYESSDNETKIKNSTSNISTGNTLLIPEDSVEKYVPVGKAASSKTIIKSPKPISGVVLGLANLKTWDDIVQKMGKRSYADKGKGKAKV</sequence>
<evidence type="ECO:0000313" key="2">
    <source>
        <dbReference type="EMBL" id="GJS64422.1"/>
    </source>
</evidence>
<protein>
    <submittedName>
        <fullName evidence="2">Uncharacterized protein</fullName>
    </submittedName>
</protein>
<gene>
    <name evidence="2" type="ORF">Tco_0678986</name>
</gene>
<evidence type="ECO:0000256" key="1">
    <source>
        <dbReference type="SAM" id="MobiDB-lite"/>
    </source>
</evidence>
<name>A0ABQ4XI20_9ASTR</name>
<feature type="compositionally biased region" description="Acidic residues" evidence="1">
    <location>
        <begin position="173"/>
        <end position="193"/>
    </location>
</feature>
<reference evidence="2" key="2">
    <citation type="submission" date="2022-01" db="EMBL/GenBank/DDBJ databases">
        <authorList>
            <person name="Yamashiro T."/>
            <person name="Shiraishi A."/>
            <person name="Satake H."/>
            <person name="Nakayama K."/>
        </authorList>
    </citation>
    <scope>NUCLEOTIDE SEQUENCE</scope>
</reference>
<feature type="region of interest" description="Disordered" evidence="1">
    <location>
        <begin position="172"/>
        <end position="202"/>
    </location>
</feature>
<dbReference type="Proteomes" id="UP001151760">
    <property type="component" value="Unassembled WGS sequence"/>
</dbReference>
<evidence type="ECO:0000313" key="3">
    <source>
        <dbReference type="Proteomes" id="UP001151760"/>
    </source>
</evidence>
<comment type="caution">
    <text evidence="2">The sequence shown here is derived from an EMBL/GenBank/DDBJ whole genome shotgun (WGS) entry which is preliminary data.</text>
</comment>
<proteinExistence type="predicted"/>
<accession>A0ABQ4XI20</accession>